<dbReference type="GO" id="GO:0006979">
    <property type="term" value="P:response to oxidative stress"/>
    <property type="evidence" value="ECO:0007669"/>
    <property type="project" value="InterPro"/>
</dbReference>
<name>A0A8R2R4V2_BOMMO</name>
<dbReference type="AlphaFoldDB" id="A0A8R2R4V2"/>
<dbReference type="KEGG" id="bmor:101742666"/>
<dbReference type="PROSITE" id="PS50292">
    <property type="entry name" value="PEROXIDASE_3"/>
    <property type="match status" value="1"/>
</dbReference>
<keyword evidence="3" id="KW-0732">Signal</keyword>
<keyword evidence="2" id="KW-0408">Iron</keyword>
<keyword evidence="2" id="KW-0479">Metal-binding</keyword>
<protein>
    <recommendedName>
        <fullName evidence="6">Peroxidase</fullName>
    </recommendedName>
</protein>
<evidence type="ECO:0000313" key="4">
    <source>
        <dbReference type="EnsemblMetazoa" id="XP_037875019.1"/>
    </source>
</evidence>
<evidence type="ECO:0000256" key="2">
    <source>
        <dbReference type="PIRSR" id="PIRSR619791-2"/>
    </source>
</evidence>
<dbReference type="Gene3D" id="1.10.640.10">
    <property type="entry name" value="Haem peroxidase domain superfamily, animal type"/>
    <property type="match status" value="1"/>
</dbReference>
<evidence type="ECO:0000313" key="5">
    <source>
        <dbReference type="Proteomes" id="UP000005204"/>
    </source>
</evidence>
<organism evidence="4 5">
    <name type="scientific">Bombyx mori</name>
    <name type="common">Silk moth</name>
    <dbReference type="NCBI Taxonomy" id="7091"/>
    <lineage>
        <taxon>Eukaryota</taxon>
        <taxon>Metazoa</taxon>
        <taxon>Ecdysozoa</taxon>
        <taxon>Arthropoda</taxon>
        <taxon>Hexapoda</taxon>
        <taxon>Insecta</taxon>
        <taxon>Pterygota</taxon>
        <taxon>Neoptera</taxon>
        <taxon>Endopterygota</taxon>
        <taxon>Lepidoptera</taxon>
        <taxon>Glossata</taxon>
        <taxon>Ditrysia</taxon>
        <taxon>Bombycoidea</taxon>
        <taxon>Bombycidae</taxon>
        <taxon>Bombycinae</taxon>
        <taxon>Bombyx</taxon>
    </lineage>
</organism>
<sequence length="632" mass="72598">MIIFVFLSLFAVTVNCIFYDSYTGNVISKDEVKQHDKANNTFWCVGEFEPCDPNEGRRVDGSCNNLQHPTRGASHTPFVRVLPAVYDKDFEPKTAKSGNAMPTPRYLRTNLWSVGKVSSQLFTQLAIHDFVFMSADVVSLHDTVKYIIWKPYCCTAKGKTDRDCVQNKIPDDDPVHRFSDIRCLNMTRPESFQSTGCVKNGTVPERITSSTPLLDLSMLYGSDLKSLLAKGRLFKGGLLKYEISNGRIWPPSTKSQINLCLLNDKPRETRCHATPEDGSNTLASVNIMAVWFWRHHNFIAEQLAKINPCWDDNTLFNTARDINIAVAIQIYFYELLPLFLGRDNLVRDGVLSSSFGYRDAYNPEILPQVSLEYPFVLRWLHSVQEGTLKMYDTKGYYLKQYPIVNLTLRTGFFDVDNNIDYITQGAFRQGSANIDHTADPDIVDIGLGPHQRASDLMTNDISKNRYFGFQPYVKYHEFCFGKTIKKWGDLEGVIDPERIEILRDLYEDVEDMDLLAGIWVERRIKGGFVPPTFYCLVVEQLVRNIVSDRHWYESSERPNAFSLQQLFEIRKASIARILCDVADKVTEIQPQAFLRPHSRNRISRCENIPSIDFAAWKDFKCNEQYTWQLVNE</sequence>
<dbReference type="PANTHER" id="PTHR11475">
    <property type="entry name" value="OXIDASE/PEROXIDASE"/>
    <property type="match status" value="1"/>
</dbReference>
<keyword evidence="2" id="KW-0349">Heme</keyword>
<feature type="binding site" description="axial binding residue" evidence="2">
    <location>
        <position position="381"/>
    </location>
    <ligand>
        <name>heme b</name>
        <dbReference type="ChEBI" id="CHEBI:60344"/>
    </ligand>
    <ligandPart>
        <name>Fe</name>
        <dbReference type="ChEBI" id="CHEBI:18248"/>
    </ligandPart>
</feature>
<evidence type="ECO:0000256" key="1">
    <source>
        <dbReference type="ARBA" id="ARBA00022559"/>
    </source>
</evidence>
<dbReference type="GeneID" id="101742666"/>
<dbReference type="PANTHER" id="PTHR11475:SF86">
    <property type="entry name" value="PEROXIDASE"/>
    <property type="match status" value="1"/>
</dbReference>
<dbReference type="PRINTS" id="PR00457">
    <property type="entry name" value="ANPEROXIDASE"/>
</dbReference>
<dbReference type="InterPro" id="IPR037120">
    <property type="entry name" value="Haem_peroxidase_sf_animal"/>
</dbReference>
<reference evidence="4" key="2">
    <citation type="submission" date="2022-06" db="UniProtKB">
        <authorList>
            <consortium name="EnsemblMetazoa"/>
        </authorList>
    </citation>
    <scope>IDENTIFICATION</scope>
    <source>
        <strain evidence="4">p50T (Dazao)</strain>
    </source>
</reference>
<dbReference type="GO" id="GO:0004601">
    <property type="term" value="F:peroxidase activity"/>
    <property type="evidence" value="ECO:0007669"/>
    <property type="project" value="UniProtKB-KW"/>
</dbReference>
<evidence type="ECO:0000256" key="3">
    <source>
        <dbReference type="SAM" id="SignalP"/>
    </source>
</evidence>
<feature type="chain" id="PRO_5035848615" description="Peroxidase" evidence="3">
    <location>
        <begin position="17"/>
        <end position="632"/>
    </location>
</feature>
<accession>A0A8R2R4V2</accession>
<keyword evidence="1" id="KW-0575">Peroxidase</keyword>
<keyword evidence="5" id="KW-1185">Reference proteome</keyword>
<dbReference type="RefSeq" id="XP_037875019.1">
    <property type="nucleotide sequence ID" value="XM_038019091.2"/>
</dbReference>
<dbReference type="GO" id="GO:0046872">
    <property type="term" value="F:metal ion binding"/>
    <property type="evidence" value="ECO:0007669"/>
    <property type="project" value="UniProtKB-KW"/>
</dbReference>
<dbReference type="EnsemblMetazoa" id="XM_038019091.1">
    <property type="protein sequence ID" value="XP_037875019.1"/>
    <property type="gene ID" value="LOC101742666"/>
</dbReference>
<dbReference type="SUPFAM" id="SSF48113">
    <property type="entry name" value="Heme-dependent peroxidases"/>
    <property type="match status" value="1"/>
</dbReference>
<feature type="signal peptide" evidence="3">
    <location>
        <begin position="1"/>
        <end position="16"/>
    </location>
</feature>
<keyword evidence="1" id="KW-0560">Oxidoreductase</keyword>
<dbReference type="Pfam" id="PF03098">
    <property type="entry name" value="An_peroxidase"/>
    <property type="match status" value="1"/>
</dbReference>
<dbReference type="Proteomes" id="UP000005204">
    <property type="component" value="Unassembled WGS sequence"/>
</dbReference>
<evidence type="ECO:0008006" key="6">
    <source>
        <dbReference type="Google" id="ProtNLM"/>
    </source>
</evidence>
<reference evidence="5" key="1">
    <citation type="journal article" date="2008" name="Insect Biochem. Mol. Biol.">
        <title>The genome of a lepidopteran model insect, the silkworm Bombyx mori.</title>
        <authorList>
            <consortium name="International Silkworm Genome Consortium"/>
        </authorList>
    </citation>
    <scope>NUCLEOTIDE SEQUENCE [LARGE SCALE GENOMIC DNA]</scope>
    <source>
        <strain evidence="5">p50T</strain>
    </source>
</reference>
<proteinExistence type="predicted"/>
<dbReference type="InterPro" id="IPR019791">
    <property type="entry name" value="Haem_peroxidase_animal"/>
</dbReference>
<dbReference type="GO" id="GO:0020037">
    <property type="term" value="F:heme binding"/>
    <property type="evidence" value="ECO:0007669"/>
    <property type="project" value="InterPro"/>
</dbReference>
<dbReference type="InterPro" id="IPR010255">
    <property type="entry name" value="Haem_peroxidase_sf"/>
</dbReference>